<dbReference type="SUPFAM" id="SSF52317">
    <property type="entry name" value="Class I glutamine amidotransferase-like"/>
    <property type="match status" value="1"/>
</dbReference>
<dbReference type="Pfam" id="PF01965">
    <property type="entry name" value="DJ-1_PfpI"/>
    <property type="match status" value="1"/>
</dbReference>
<dbReference type="PROSITE" id="PS01124">
    <property type="entry name" value="HTH_ARAC_FAMILY_2"/>
    <property type="match status" value="1"/>
</dbReference>
<evidence type="ECO:0000313" key="4">
    <source>
        <dbReference type="EMBL" id="WZK90670.1"/>
    </source>
</evidence>
<feature type="domain" description="HTH araC/xylS-type" evidence="3">
    <location>
        <begin position="217"/>
        <end position="315"/>
    </location>
</feature>
<evidence type="ECO:0000313" key="5">
    <source>
        <dbReference type="Proteomes" id="UP001623232"/>
    </source>
</evidence>
<dbReference type="InterPro" id="IPR002818">
    <property type="entry name" value="DJ-1/PfpI"/>
</dbReference>
<dbReference type="Gene3D" id="1.10.10.60">
    <property type="entry name" value="Homeodomain-like"/>
    <property type="match status" value="1"/>
</dbReference>
<dbReference type="SMART" id="SM00342">
    <property type="entry name" value="HTH_ARAC"/>
    <property type="match status" value="1"/>
</dbReference>
<dbReference type="CDD" id="cd03136">
    <property type="entry name" value="GATase1_AraC_ArgR_like"/>
    <property type="match status" value="1"/>
</dbReference>
<evidence type="ECO:0000256" key="2">
    <source>
        <dbReference type="ARBA" id="ARBA00023163"/>
    </source>
</evidence>
<gene>
    <name evidence="4" type="ORF">QEZ52_09020</name>
</gene>
<evidence type="ECO:0000256" key="1">
    <source>
        <dbReference type="ARBA" id="ARBA00023015"/>
    </source>
</evidence>
<dbReference type="EMBL" id="CP123584">
    <property type="protein sequence ID" value="WZK90670.1"/>
    <property type="molecule type" value="Genomic_DNA"/>
</dbReference>
<reference evidence="4 5" key="1">
    <citation type="submission" date="2023-04" db="EMBL/GenBank/DDBJ databases">
        <title>Complete genome sequence of Alisedimentitalea scapharcae.</title>
        <authorList>
            <person name="Rong J.-C."/>
            <person name="Yi M.-L."/>
            <person name="Zhao Q."/>
        </authorList>
    </citation>
    <scope>NUCLEOTIDE SEQUENCE [LARGE SCALE GENOMIC DNA]</scope>
    <source>
        <strain evidence="4 5">KCTC 42119</strain>
    </source>
</reference>
<protein>
    <submittedName>
        <fullName evidence="4">Helix-turn-helix domain-containing protein</fullName>
    </submittedName>
</protein>
<dbReference type="InterPro" id="IPR018060">
    <property type="entry name" value="HTH_AraC"/>
</dbReference>
<dbReference type="Pfam" id="PF12833">
    <property type="entry name" value="HTH_18"/>
    <property type="match status" value="1"/>
</dbReference>
<keyword evidence="2" id="KW-0804">Transcription</keyword>
<accession>A0ABZ2XX29</accession>
<sequence length="316" mass="34172">MTDAPRAVFAIHEGFSLFGYGVARDLIRMAADTSETVKLDVVTASATTGPVHSSCGAAVVADCDLSALPRAQYAFVCSSREQRPDDIDETLVQGLRHCHRHGGWVIGLGTGVSALAQAGLLSDRRAAAHPAQLPVLQATFPSTTFTLDPYVLDQRTATTVGGDAVTDMMLELLTQSFDTAIAETVRRAVMLKPQRSGSLLVSVGLQCSIEELDPRLSRYIQIVEHAISAPMPLEHIGRAIAVSPRTLTRLTHQSFGCAPGELSSRIRLSYAADLLRTTSKPLSDIAEISGYRSTAHFSEAFHKRFLVRPGKFRSER</sequence>
<keyword evidence="1" id="KW-0805">Transcription regulation</keyword>
<dbReference type="InterPro" id="IPR052158">
    <property type="entry name" value="INH-QAR"/>
</dbReference>
<dbReference type="InterPro" id="IPR029062">
    <property type="entry name" value="Class_I_gatase-like"/>
</dbReference>
<dbReference type="PANTHER" id="PTHR43130:SF3">
    <property type="entry name" value="HTH-TYPE TRANSCRIPTIONAL REGULATOR RV1931C"/>
    <property type="match status" value="1"/>
</dbReference>
<keyword evidence="5" id="KW-1185">Reference proteome</keyword>
<dbReference type="SUPFAM" id="SSF46689">
    <property type="entry name" value="Homeodomain-like"/>
    <property type="match status" value="1"/>
</dbReference>
<dbReference type="Proteomes" id="UP001623232">
    <property type="component" value="Chromosome"/>
</dbReference>
<dbReference type="RefSeq" id="WP_406649626.1">
    <property type="nucleotide sequence ID" value="NZ_CP123584.1"/>
</dbReference>
<organism evidence="4 5">
    <name type="scientific">Aliisedimentitalea scapharcae</name>
    <dbReference type="NCBI Taxonomy" id="1524259"/>
    <lineage>
        <taxon>Bacteria</taxon>
        <taxon>Pseudomonadati</taxon>
        <taxon>Pseudomonadota</taxon>
        <taxon>Alphaproteobacteria</taxon>
        <taxon>Rhodobacterales</taxon>
        <taxon>Roseobacteraceae</taxon>
        <taxon>Aliisedimentitalea</taxon>
    </lineage>
</organism>
<dbReference type="PANTHER" id="PTHR43130">
    <property type="entry name" value="ARAC-FAMILY TRANSCRIPTIONAL REGULATOR"/>
    <property type="match status" value="1"/>
</dbReference>
<dbReference type="InterPro" id="IPR009057">
    <property type="entry name" value="Homeodomain-like_sf"/>
</dbReference>
<name>A0ABZ2XX29_9RHOB</name>
<evidence type="ECO:0000259" key="3">
    <source>
        <dbReference type="PROSITE" id="PS01124"/>
    </source>
</evidence>
<dbReference type="Gene3D" id="3.40.50.880">
    <property type="match status" value="1"/>
</dbReference>
<proteinExistence type="predicted"/>